<feature type="transmembrane region" description="Helical" evidence="1">
    <location>
        <begin position="313"/>
        <end position="336"/>
    </location>
</feature>
<feature type="transmembrane region" description="Helical" evidence="1">
    <location>
        <begin position="20"/>
        <end position="42"/>
    </location>
</feature>
<dbReference type="Proteomes" id="UP000247409">
    <property type="component" value="Unassembled WGS sequence"/>
</dbReference>
<protein>
    <submittedName>
        <fullName evidence="2">Uncharacterized protein</fullName>
    </submittedName>
</protein>
<evidence type="ECO:0000313" key="2">
    <source>
        <dbReference type="EMBL" id="PXF45362.1"/>
    </source>
</evidence>
<sequence>MKSELFQIPIASELVNVVNFIVVDLLIISFVMEVTGIIAGHINHHSLRNDSRLKLDPFHLPLIGGGLITFRGRHRNILIMVRISVLLAAIASTFGVEGRTELPIVERSAMIRRPGFQQPSNEDTMERMQRGFSCGTWEEDVFYFGTMADDECYPNTPQYSSIRSVSRVRGAEGEAHNCTASYFCTGNQPISTYRCAKADIICQGVPLESGCANAKGIETDVDKKEKCNAILFTDDGEHVIGCSSGVLRPNSSQTLGNCWKFNMNPEDAQWWNETYPRLTLFNARAVYASANGIEERRTVELPGNARPVTIVTLWWIVSVGWLVLVSVILACAWVVFKSKTPQARLHTAKSLVQILETPVFFLD</sequence>
<proteinExistence type="predicted"/>
<accession>A0A2V3ITD6</accession>
<organism evidence="2 3">
    <name type="scientific">Gracilariopsis chorda</name>
    <dbReference type="NCBI Taxonomy" id="448386"/>
    <lineage>
        <taxon>Eukaryota</taxon>
        <taxon>Rhodophyta</taxon>
        <taxon>Florideophyceae</taxon>
        <taxon>Rhodymeniophycidae</taxon>
        <taxon>Gracilariales</taxon>
        <taxon>Gracilariaceae</taxon>
        <taxon>Gracilariopsis</taxon>
    </lineage>
</organism>
<feature type="transmembrane region" description="Helical" evidence="1">
    <location>
        <begin position="77"/>
        <end position="96"/>
    </location>
</feature>
<evidence type="ECO:0000256" key="1">
    <source>
        <dbReference type="SAM" id="Phobius"/>
    </source>
</evidence>
<keyword evidence="3" id="KW-1185">Reference proteome</keyword>
<evidence type="ECO:0000313" key="3">
    <source>
        <dbReference type="Proteomes" id="UP000247409"/>
    </source>
</evidence>
<reference evidence="2 3" key="1">
    <citation type="journal article" date="2018" name="Mol. Biol. Evol.">
        <title>Analysis of the draft genome of the red seaweed Gracilariopsis chorda provides insights into genome size evolution in Rhodophyta.</title>
        <authorList>
            <person name="Lee J."/>
            <person name="Yang E.C."/>
            <person name="Graf L."/>
            <person name="Yang J.H."/>
            <person name="Qiu H."/>
            <person name="Zel Zion U."/>
            <person name="Chan C.X."/>
            <person name="Stephens T.G."/>
            <person name="Weber A.P.M."/>
            <person name="Boo G.H."/>
            <person name="Boo S.M."/>
            <person name="Kim K.M."/>
            <person name="Shin Y."/>
            <person name="Jung M."/>
            <person name="Lee S.J."/>
            <person name="Yim H.S."/>
            <person name="Lee J.H."/>
            <person name="Bhattacharya D."/>
            <person name="Yoon H.S."/>
        </authorList>
    </citation>
    <scope>NUCLEOTIDE SEQUENCE [LARGE SCALE GENOMIC DNA]</scope>
    <source>
        <strain evidence="2 3">SKKU-2015</strain>
        <tissue evidence="2">Whole body</tissue>
    </source>
</reference>
<keyword evidence="1" id="KW-1133">Transmembrane helix</keyword>
<name>A0A2V3ITD6_9FLOR</name>
<keyword evidence="1" id="KW-0812">Transmembrane</keyword>
<dbReference type="EMBL" id="NBIV01000062">
    <property type="protein sequence ID" value="PXF45362.1"/>
    <property type="molecule type" value="Genomic_DNA"/>
</dbReference>
<dbReference type="AlphaFoldDB" id="A0A2V3ITD6"/>
<keyword evidence="1" id="KW-0472">Membrane</keyword>
<gene>
    <name evidence="2" type="ORF">BWQ96_04882</name>
</gene>
<comment type="caution">
    <text evidence="2">The sequence shown here is derived from an EMBL/GenBank/DDBJ whole genome shotgun (WGS) entry which is preliminary data.</text>
</comment>